<comment type="caution">
    <text evidence="2">The sequence shown here is derived from an EMBL/GenBank/DDBJ whole genome shotgun (WGS) entry which is preliminary data.</text>
</comment>
<evidence type="ECO:0000313" key="3">
    <source>
        <dbReference type="Proteomes" id="UP000654075"/>
    </source>
</evidence>
<proteinExistence type="predicted"/>
<feature type="region of interest" description="Disordered" evidence="1">
    <location>
        <begin position="55"/>
        <end position="87"/>
    </location>
</feature>
<accession>A0A813FLB8</accession>
<dbReference type="AlphaFoldDB" id="A0A813FLB8"/>
<evidence type="ECO:0000256" key="1">
    <source>
        <dbReference type="SAM" id="MobiDB-lite"/>
    </source>
</evidence>
<keyword evidence="3" id="KW-1185">Reference proteome</keyword>
<organism evidence="2 3">
    <name type="scientific">Polarella glacialis</name>
    <name type="common">Dinoflagellate</name>
    <dbReference type="NCBI Taxonomy" id="89957"/>
    <lineage>
        <taxon>Eukaryota</taxon>
        <taxon>Sar</taxon>
        <taxon>Alveolata</taxon>
        <taxon>Dinophyceae</taxon>
        <taxon>Suessiales</taxon>
        <taxon>Suessiaceae</taxon>
        <taxon>Polarella</taxon>
    </lineage>
</organism>
<name>A0A813FLB8_POLGL</name>
<protein>
    <submittedName>
        <fullName evidence="2">Uncharacterized protein</fullName>
    </submittedName>
</protein>
<feature type="compositionally biased region" description="Gly residues" evidence="1">
    <location>
        <begin position="78"/>
        <end position="87"/>
    </location>
</feature>
<feature type="region of interest" description="Disordered" evidence="1">
    <location>
        <begin position="1"/>
        <end position="22"/>
    </location>
</feature>
<sequence length="87" mass="9738">MVSTFERASEVPKQDSLKMSGDDVKAQRLQQYQAESYAWPPSTEAMTDVAARKEMEEKMRNMFSPDHTHLRPTLPGGPEAGAGGRKR</sequence>
<dbReference type="EMBL" id="CAJNNV010025170">
    <property type="protein sequence ID" value="CAE8612834.1"/>
    <property type="molecule type" value="Genomic_DNA"/>
</dbReference>
<gene>
    <name evidence="2" type="ORF">PGLA1383_LOCUS30622</name>
</gene>
<reference evidence="2" key="1">
    <citation type="submission" date="2021-02" db="EMBL/GenBank/DDBJ databases">
        <authorList>
            <person name="Dougan E. K."/>
            <person name="Rhodes N."/>
            <person name="Thang M."/>
            <person name="Chan C."/>
        </authorList>
    </citation>
    <scope>NUCLEOTIDE SEQUENCE</scope>
</reference>
<evidence type="ECO:0000313" key="2">
    <source>
        <dbReference type="EMBL" id="CAE8612834.1"/>
    </source>
</evidence>
<feature type="compositionally biased region" description="Basic and acidic residues" evidence="1">
    <location>
        <begin position="7"/>
        <end position="22"/>
    </location>
</feature>
<dbReference type="Proteomes" id="UP000654075">
    <property type="component" value="Unassembled WGS sequence"/>
</dbReference>